<proteinExistence type="predicted"/>
<gene>
    <name evidence="1" type="ORF">TM448B01471_0005</name>
</gene>
<name>A0A6M3XMI9_9ZZZZ</name>
<accession>A0A6M3XMI9</accession>
<organism evidence="1">
    <name type="scientific">viral metagenome</name>
    <dbReference type="NCBI Taxonomy" id="1070528"/>
    <lineage>
        <taxon>unclassified sequences</taxon>
        <taxon>metagenomes</taxon>
        <taxon>organismal metagenomes</taxon>
    </lineage>
</organism>
<protein>
    <submittedName>
        <fullName evidence="1">Uncharacterized protein</fullName>
    </submittedName>
</protein>
<evidence type="ECO:0000313" key="1">
    <source>
        <dbReference type="EMBL" id="QJH99026.1"/>
    </source>
</evidence>
<sequence>MVFDRLIRKDYHIEDMEKICQSCGIKFKTCRRARKFCSRRCFGKSLEKLCPHGNKKLECRQCWADYRRERYHRDVDFRRRVKEIVRKSDKKHRYRRRLYDRTHSEQTKKRQYKWYVKNLFKTHIYNKIKSHPDEYPLDQKCIFCGIKDKLEHAHLDYKDDGHNYVTTCHQCNHWMNIPIRNP</sequence>
<dbReference type="EMBL" id="MT144764">
    <property type="protein sequence ID" value="QJH99026.1"/>
    <property type="molecule type" value="Genomic_DNA"/>
</dbReference>
<dbReference type="AlphaFoldDB" id="A0A6M3XMI9"/>
<reference evidence="1" key="1">
    <citation type="submission" date="2020-03" db="EMBL/GenBank/DDBJ databases">
        <title>The deep terrestrial virosphere.</title>
        <authorList>
            <person name="Holmfeldt K."/>
            <person name="Nilsson E."/>
            <person name="Simone D."/>
            <person name="Lopez-Fernandez M."/>
            <person name="Wu X."/>
            <person name="de Brujin I."/>
            <person name="Lundin D."/>
            <person name="Andersson A."/>
            <person name="Bertilsson S."/>
            <person name="Dopson M."/>
        </authorList>
    </citation>
    <scope>NUCLEOTIDE SEQUENCE</scope>
    <source>
        <strain evidence="1">TM448B01471</strain>
    </source>
</reference>